<accession>A0A238J1J4</accession>
<dbReference type="Proteomes" id="UP000201838">
    <property type="component" value="Unassembled WGS sequence"/>
</dbReference>
<proteinExistence type="predicted"/>
<feature type="region of interest" description="Disordered" evidence="1">
    <location>
        <begin position="1"/>
        <end position="21"/>
    </location>
</feature>
<dbReference type="EMBL" id="FXXQ01000006">
    <property type="protein sequence ID" value="SMX24045.1"/>
    <property type="molecule type" value="Genomic_DNA"/>
</dbReference>
<evidence type="ECO:0000313" key="3">
    <source>
        <dbReference type="Proteomes" id="UP000201838"/>
    </source>
</evidence>
<protein>
    <submittedName>
        <fullName evidence="2">Uncharacterized protein</fullName>
    </submittedName>
</protein>
<reference evidence="2 3" key="1">
    <citation type="submission" date="2017-05" db="EMBL/GenBank/DDBJ databases">
        <authorList>
            <person name="Song R."/>
            <person name="Chenine A.L."/>
            <person name="Ruprecht R.M."/>
        </authorList>
    </citation>
    <scope>NUCLEOTIDE SEQUENCE [LARGE SCALE GENOMIC DNA]</scope>
    <source>
        <strain evidence="2 3">CECT 8489</strain>
    </source>
</reference>
<keyword evidence="3" id="KW-1185">Reference proteome</keyword>
<name>A0A238J1J4_9RHOB</name>
<dbReference type="AlphaFoldDB" id="A0A238J1J4"/>
<evidence type="ECO:0000313" key="2">
    <source>
        <dbReference type="EMBL" id="SMX24045.1"/>
    </source>
</evidence>
<sequence length="63" mass="7324">MKNPNSARGAGAFRVTSDDTLTSPSHATECLFPTRKNDRRYFWSKHTNAYERLTIRKGRIEHE</sequence>
<gene>
    <name evidence="2" type="ORF">BOA8489_02160</name>
</gene>
<organism evidence="2 3">
    <name type="scientific">Boseongicola aestuarii</name>
    <dbReference type="NCBI Taxonomy" id="1470561"/>
    <lineage>
        <taxon>Bacteria</taxon>
        <taxon>Pseudomonadati</taxon>
        <taxon>Pseudomonadota</taxon>
        <taxon>Alphaproteobacteria</taxon>
        <taxon>Rhodobacterales</taxon>
        <taxon>Paracoccaceae</taxon>
        <taxon>Boseongicola</taxon>
    </lineage>
</organism>
<evidence type="ECO:0000256" key="1">
    <source>
        <dbReference type="SAM" id="MobiDB-lite"/>
    </source>
</evidence>